<feature type="domain" description="Helix-hairpin-helix DNA-binding motif class 1" evidence="3">
    <location>
        <begin position="4"/>
        <end position="23"/>
    </location>
</feature>
<dbReference type="PANTHER" id="PTHR43788">
    <property type="entry name" value="DNA2/NAM7 HELICASE FAMILY MEMBER"/>
    <property type="match status" value="1"/>
</dbReference>
<keyword evidence="2" id="KW-0067">ATP-binding</keyword>
<protein>
    <recommendedName>
        <fullName evidence="3">Helix-hairpin-helix DNA-binding motif class 1 domain-containing protein</fullName>
    </recommendedName>
</protein>
<dbReference type="GO" id="GO:0006281">
    <property type="term" value="P:DNA repair"/>
    <property type="evidence" value="ECO:0007669"/>
    <property type="project" value="InterPro"/>
</dbReference>
<reference evidence="4" key="2">
    <citation type="submission" date="2020-09" db="EMBL/GenBank/DDBJ databases">
        <authorList>
            <person name="Sun Q."/>
            <person name="Ohkuma M."/>
        </authorList>
    </citation>
    <scope>NUCLEOTIDE SEQUENCE</scope>
    <source>
        <strain evidence="4">JCM 31311</strain>
    </source>
</reference>
<dbReference type="SUPFAM" id="SSF52540">
    <property type="entry name" value="P-loop containing nucleoside triphosphate hydrolases"/>
    <property type="match status" value="2"/>
</dbReference>
<evidence type="ECO:0000313" key="5">
    <source>
        <dbReference type="Proteomes" id="UP000603865"/>
    </source>
</evidence>
<dbReference type="InterPro" id="IPR050534">
    <property type="entry name" value="Coronavir_polyprotein_1ab"/>
</dbReference>
<dbReference type="Pfam" id="PF13538">
    <property type="entry name" value="UvrD_C_2"/>
    <property type="match status" value="1"/>
</dbReference>
<dbReference type="InterPro" id="IPR027417">
    <property type="entry name" value="P-loop_NTPase"/>
</dbReference>
<dbReference type="Gene3D" id="2.30.30.940">
    <property type="match status" value="1"/>
</dbReference>
<name>A0A918C038_9DEIO</name>
<dbReference type="InterPro" id="IPR003583">
    <property type="entry name" value="Hlx-hairpin-Hlx_DNA-bd_motif"/>
</dbReference>
<organism evidence="4 5">
    <name type="scientific">Deinococcus ruber</name>
    <dbReference type="NCBI Taxonomy" id="1848197"/>
    <lineage>
        <taxon>Bacteria</taxon>
        <taxon>Thermotogati</taxon>
        <taxon>Deinococcota</taxon>
        <taxon>Deinococci</taxon>
        <taxon>Deinococcales</taxon>
        <taxon>Deinococcaceae</taxon>
        <taxon>Deinococcus</taxon>
    </lineage>
</organism>
<dbReference type="PANTHER" id="PTHR43788:SF6">
    <property type="entry name" value="DNA HELICASE B"/>
    <property type="match status" value="1"/>
</dbReference>
<evidence type="ECO:0000256" key="1">
    <source>
        <dbReference type="ARBA" id="ARBA00022741"/>
    </source>
</evidence>
<dbReference type="SMART" id="SM00278">
    <property type="entry name" value="HhH1"/>
    <property type="match status" value="2"/>
</dbReference>
<sequence>MIITRLTSLPGIGDTLAARIIRHLGRGHESIALMNVQDNPYSLIGVPRIGFKLADRVALHLGIRPNSPLRHEHGNAYILNEDGTLPAHEFDVQRQKLDLTSPEHRRLSVVEESGRVWLPDVLEAEKQFAGWVSGLTLGQPPYLGQLTVTPELDALLGVLDQPQRSAVLHAVFGRNTHLMGLTGGAGTGKTEVIGSMVRVAHASSLLTAVAAVAGKASDRIRESLVRNHAVAEYAGTIHKLLGYNGSAYSAGYLPYQLIILDEASMIPTMLLWEVVKRLQPGARLILVGDQGQLPPVGYGQPFSDLLTLGMPTLHLEHNYRSPHVQGIIRTANAIRQGTVLKTPGDDSLSLQVASDLSTQATELLEGLAETPLDDWQLITWRNDDAMAYNLAAQNILNPDGFPLFSFRLFGQEQDWAEIRSGDKVMVKTNAYEYGVFNGQLGTAIDTAEVEIVSVRQAETLEDWADADEDGKIRSVTRALCVRIKIGGEIVNVPVAEAAELLTLGYAITVHKAQGSDWETVIIYQPGGVSFDASRWWYTSVTRAKTRCHVLFEVKVKGGDGAPLWWANTRRRLDVGSSIFVGRVKKAISERLNLPVPSHSEPSIQERFGL</sequence>
<reference evidence="4" key="1">
    <citation type="journal article" date="2014" name="Int. J. Syst. Evol. Microbiol.">
        <title>Complete genome sequence of Corynebacterium casei LMG S-19264T (=DSM 44701T), isolated from a smear-ripened cheese.</title>
        <authorList>
            <consortium name="US DOE Joint Genome Institute (JGI-PGF)"/>
            <person name="Walter F."/>
            <person name="Albersmeier A."/>
            <person name="Kalinowski J."/>
            <person name="Ruckert C."/>
        </authorList>
    </citation>
    <scope>NUCLEOTIDE SEQUENCE</scope>
    <source>
        <strain evidence="4">JCM 31311</strain>
    </source>
</reference>
<dbReference type="RefSeq" id="WP_189088523.1">
    <property type="nucleotide sequence ID" value="NZ_BMQL01000004.1"/>
</dbReference>
<accession>A0A918C038</accession>
<dbReference type="Proteomes" id="UP000603865">
    <property type="component" value="Unassembled WGS sequence"/>
</dbReference>
<dbReference type="CDD" id="cd18809">
    <property type="entry name" value="SF1_C_RecD"/>
    <property type="match status" value="1"/>
</dbReference>
<dbReference type="Gene3D" id="1.10.10.2220">
    <property type="match status" value="1"/>
</dbReference>
<dbReference type="InterPro" id="IPR029493">
    <property type="entry name" value="RecD2-like_HHH"/>
</dbReference>
<evidence type="ECO:0000259" key="3">
    <source>
        <dbReference type="SMART" id="SM00278"/>
    </source>
</evidence>
<dbReference type="GO" id="GO:0003678">
    <property type="term" value="F:DNA helicase activity"/>
    <property type="evidence" value="ECO:0007669"/>
    <property type="project" value="UniProtKB-ARBA"/>
</dbReference>
<feature type="domain" description="Helix-hairpin-helix DNA-binding motif class 1" evidence="3">
    <location>
        <begin position="41"/>
        <end position="60"/>
    </location>
</feature>
<dbReference type="Pfam" id="PF13604">
    <property type="entry name" value="AAA_30"/>
    <property type="match status" value="1"/>
</dbReference>
<evidence type="ECO:0000256" key="2">
    <source>
        <dbReference type="ARBA" id="ARBA00022840"/>
    </source>
</evidence>
<evidence type="ECO:0000313" key="4">
    <source>
        <dbReference type="EMBL" id="GGR00107.1"/>
    </source>
</evidence>
<dbReference type="EMBL" id="BMQL01000004">
    <property type="protein sequence ID" value="GGR00107.1"/>
    <property type="molecule type" value="Genomic_DNA"/>
</dbReference>
<comment type="caution">
    <text evidence="4">The sequence shown here is derived from an EMBL/GenBank/DDBJ whole genome shotgun (WGS) entry which is preliminary data.</text>
</comment>
<proteinExistence type="predicted"/>
<dbReference type="InterPro" id="IPR027785">
    <property type="entry name" value="UvrD-like_helicase_C"/>
</dbReference>
<dbReference type="AlphaFoldDB" id="A0A918C038"/>
<dbReference type="GO" id="GO:0005524">
    <property type="term" value="F:ATP binding"/>
    <property type="evidence" value="ECO:0007669"/>
    <property type="project" value="UniProtKB-KW"/>
</dbReference>
<keyword evidence="5" id="KW-1185">Reference proteome</keyword>
<gene>
    <name evidence="4" type="ORF">GCM10008957_11020</name>
</gene>
<keyword evidence="1" id="KW-0547">Nucleotide-binding</keyword>
<dbReference type="Gene3D" id="3.40.50.300">
    <property type="entry name" value="P-loop containing nucleotide triphosphate hydrolases"/>
    <property type="match status" value="2"/>
</dbReference>
<dbReference type="CDD" id="cd17933">
    <property type="entry name" value="DEXSc_RecD-like"/>
    <property type="match status" value="1"/>
</dbReference>
<dbReference type="Pfam" id="PF14490">
    <property type="entry name" value="HHH_RecD2"/>
    <property type="match status" value="1"/>
</dbReference>
<dbReference type="GO" id="GO:0003677">
    <property type="term" value="F:DNA binding"/>
    <property type="evidence" value="ECO:0007669"/>
    <property type="project" value="InterPro"/>
</dbReference>